<feature type="transmembrane region" description="Helical" evidence="1">
    <location>
        <begin position="74"/>
        <end position="91"/>
    </location>
</feature>
<feature type="transmembrane region" description="Helical" evidence="1">
    <location>
        <begin position="103"/>
        <end position="125"/>
    </location>
</feature>
<proteinExistence type="predicted"/>
<reference evidence="2" key="1">
    <citation type="submission" date="2020-10" db="EMBL/GenBank/DDBJ databases">
        <authorList>
            <person name="Gilroy R."/>
        </authorList>
    </citation>
    <scope>NUCLEOTIDE SEQUENCE</scope>
    <source>
        <strain evidence="2">9366</strain>
    </source>
</reference>
<evidence type="ECO:0000313" key="2">
    <source>
        <dbReference type="EMBL" id="HIU63349.1"/>
    </source>
</evidence>
<gene>
    <name evidence="2" type="ORF">IAB07_06250</name>
</gene>
<keyword evidence="1" id="KW-1133">Transmembrane helix</keyword>
<sequence>MRARAKFTALQAAYIAVCAATLTAGKAALAAIPNVEVVSLLLGVYGYVFGLAGVLSSLIFCAVEVLIWGAGSWVVLYFIYWPLFTLLFALLGKAKIKSRLIPLLCALTMTAFFGVLSSLIDTGLFTGFHENFWHRFAVLYVRGGAFYLTQIICNAVAFTFLFPPLCALLRRIAPAKLTRFKRKKPLAGAEKMRKNTLNCHIIK</sequence>
<feature type="transmembrane region" description="Helical" evidence="1">
    <location>
        <begin position="12"/>
        <end position="32"/>
    </location>
</feature>
<evidence type="ECO:0000256" key="1">
    <source>
        <dbReference type="SAM" id="Phobius"/>
    </source>
</evidence>
<evidence type="ECO:0008006" key="4">
    <source>
        <dbReference type="Google" id="ProtNLM"/>
    </source>
</evidence>
<dbReference type="AlphaFoldDB" id="A0A9D1SK14"/>
<feature type="transmembrane region" description="Helical" evidence="1">
    <location>
        <begin position="44"/>
        <end position="68"/>
    </location>
</feature>
<name>A0A9D1SK14_9FIRM</name>
<organism evidence="2 3">
    <name type="scientific">Candidatus Caccalectryoclostridium excrementigallinarum</name>
    <dbReference type="NCBI Taxonomy" id="2840710"/>
    <lineage>
        <taxon>Bacteria</taxon>
        <taxon>Bacillati</taxon>
        <taxon>Bacillota</taxon>
        <taxon>Clostridia</taxon>
        <taxon>Christensenellales</taxon>
        <taxon>Christensenellaceae</taxon>
        <taxon>Christensenellaceae incertae sedis</taxon>
        <taxon>Candidatus Caccalectryoclostridium</taxon>
    </lineage>
</organism>
<dbReference type="Proteomes" id="UP000824145">
    <property type="component" value="Unassembled WGS sequence"/>
</dbReference>
<feature type="transmembrane region" description="Helical" evidence="1">
    <location>
        <begin position="145"/>
        <end position="169"/>
    </location>
</feature>
<accession>A0A9D1SK14</accession>
<keyword evidence="1" id="KW-0472">Membrane</keyword>
<dbReference type="EMBL" id="DVNJ01000032">
    <property type="protein sequence ID" value="HIU63349.1"/>
    <property type="molecule type" value="Genomic_DNA"/>
</dbReference>
<evidence type="ECO:0000313" key="3">
    <source>
        <dbReference type="Proteomes" id="UP000824145"/>
    </source>
</evidence>
<protein>
    <recommendedName>
        <fullName evidence="4">ECF transporter S component</fullName>
    </recommendedName>
</protein>
<reference evidence="2" key="2">
    <citation type="journal article" date="2021" name="PeerJ">
        <title>Extensive microbial diversity within the chicken gut microbiome revealed by metagenomics and culture.</title>
        <authorList>
            <person name="Gilroy R."/>
            <person name="Ravi A."/>
            <person name="Getino M."/>
            <person name="Pursley I."/>
            <person name="Horton D.L."/>
            <person name="Alikhan N.F."/>
            <person name="Baker D."/>
            <person name="Gharbi K."/>
            <person name="Hall N."/>
            <person name="Watson M."/>
            <person name="Adriaenssens E.M."/>
            <person name="Foster-Nyarko E."/>
            <person name="Jarju S."/>
            <person name="Secka A."/>
            <person name="Antonio M."/>
            <person name="Oren A."/>
            <person name="Chaudhuri R.R."/>
            <person name="La Ragione R."/>
            <person name="Hildebrand F."/>
            <person name="Pallen M.J."/>
        </authorList>
    </citation>
    <scope>NUCLEOTIDE SEQUENCE</scope>
    <source>
        <strain evidence="2">9366</strain>
    </source>
</reference>
<keyword evidence="1" id="KW-0812">Transmembrane</keyword>
<comment type="caution">
    <text evidence="2">The sequence shown here is derived from an EMBL/GenBank/DDBJ whole genome shotgun (WGS) entry which is preliminary data.</text>
</comment>